<dbReference type="Gene3D" id="3.30.450.20">
    <property type="entry name" value="PAS domain"/>
    <property type="match status" value="1"/>
</dbReference>
<keyword evidence="6" id="KW-1185">Reference proteome</keyword>
<dbReference type="SMART" id="SM00387">
    <property type="entry name" value="HATPase_c"/>
    <property type="match status" value="1"/>
</dbReference>
<dbReference type="PROSITE" id="PS51746">
    <property type="entry name" value="PPM_2"/>
    <property type="match status" value="1"/>
</dbReference>
<dbReference type="Gene3D" id="3.30.565.10">
    <property type="entry name" value="Histidine kinase-like ATPase, C-terminal domain"/>
    <property type="match status" value="1"/>
</dbReference>
<evidence type="ECO:0000256" key="2">
    <source>
        <dbReference type="SAM" id="Coils"/>
    </source>
</evidence>
<dbReference type="InterPro" id="IPR035965">
    <property type="entry name" value="PAS-like_dom_sf"/>
</dbReference>
<feature type="domain" description="PPM-type phosphatase" evidence="4">
    <location>
        <begin position="178"/>
        <end position="396"/>
    </location>
</feature>
<dbReference type="EMBL" id="JAGFNS010000008">
    <property type="protein sequence ID" value="MBO3738674.1"/>
    <property type="molecule type" value="Genomic_DNA"/>
</dbReference>
<dbReference type="SUPFAM" id="SSF52091">
    <property type="entry name" value="SpoIIaa-like"/>
    <property type="match status" value="1"/>
</dbReference>
<dbReference type="Proteomes" id="UP000679690">
    <property type="component" value="Unassembled WGS sequence"/>
</dbReference>
<evidence type="ECO:0000256" key="1">
    <source>
        <dbReference type="ARBA" id="ARBA00022801"/>
    </source>
</evidence>
<reference evidence="5 6" key="1">
    <citation type="submission" date="2021-03" db="EMBL/GenBank/DDBJ databases">
        <title>Actinoplanes flavus sp. nov., a novel actinomycete isolated from Coconut Palm rhizosphere soil.</title>
        <authorList>
            <person name="Luo X."/>
        </authorList>
    </citation>
    <scope>NUCLEOTIDE SEQUENCE [LARGE SCALE GENOMIC DNA]</scope>
    <source>
        <strain evidence="5 6">NEAU-H7</strain>
    </source>
</reference>
<dbReference type="SMART" id="SM00331">
    <property type="entry name" value="PP2C_SIG"/>
    <property type="match status" value="1"/>
</dbReference>
<dbReference type="PANTHER" id="PTHR43156">
    <property type="entry name" value="STAGE II SPORULATION PROTEIN E-RELATED"/>
    <property type="match status" value="1"/>
</dbReference>
<dbReference type="SUPFAM" id="SSF81606">
    <property type="entry name" value="PP2C-like"/>
    <property type="match status" value="1"/>
</dbReference>
<dbReference type="Pfam" id="PF07228">
    <property type="entry name" value="SpoIIE"/>
    <property type="match status" value="1"/>
</dbReference>
<evidence type="ECO:0000313" key="5">
    <source>
        <dbReference type="EMBL" id="MBO3738674.1"/>
    </source>
</evidence>
<dbReference type="SUPFAM" id="SSF55874">
    <property type="entry name" value="ATPase domain of HSP90 chaperone/DNA topoisomerase II/histidine kinase"/>
    <property type="match status" value="1"/>
</dbReference>
<dbReference type="InterPro" id="IPR002645">
    <property type="entry name" value="STAS_dom"/>
</dbReference>
<comment type="caution">
    <text evidence="5">The sequence shown here is derived from an EMBL/GenBank/DDBJ whole genome shotgun (WGS) entry which is preliminary data.</text>
</comment>
<feature type="coiled-coil region" evidence="2">
    <location>
        <begin position="138"/>
        <end position="165"/>
    </location>
</feature>
<accession>A0ABS3UIR6</accession>
<evidence type="ECO:0000313" key="6">
    <source>
        <dbReference type="Proteomes" id="UP000679690"/>
    </source>
</evidence>
<dbReference type="PANTHER" id="PTHR43156:SF2">
    <property type="entry name" value="STAGE II SPORULATION PROTEIN E"/>
    <property type="match status" value="1"/>
</dbReference>
<dbReference type="Gene3D" id="3.60.40.10">
    <property type="entry name" value="PPM-type phosphatase domain"/>
    <property type="match status" value="1"/>
</dbReference>
<protein>
    <submittedName>
        <fullName evidence="5">SpoIIE family protein phosphatase</fullName>
    </submittedName>
</protein>
<dbReference type="Gene3D" id="3.30.750.24">
    <property type="entry name" value="STAS domain"/>
    <property type="match status" value="1"/>
</dbReference>
<evidence type="ECO:0000259" key="4">
    <source>
        <dbReference type="PROSITE" id="PS51746"/>
    </source>
</evidence>
<dbReference type="RefSeq" id="WP_208467830.1">
    <property type="nucleotide sequence ID" value="NZ_JAGFNS010000008.1"/>
</dbReference>
<keyword evidence="2" id="KW-0175">Coiled coil</keyword>
<dbReference type="InterPro" id="IPR003594">
    <property type="entry name" value="HATPase_dom"/>
</dbReference>
<dbReference type="InterPro" id="IPR036890">
    <property type="entry name" value="HATPase_C_sf"/>
</dbReference>
<proteinExistence type="predicted"/>
<dbReference type="PROSITE" id="PS50801">
    <property type="entry name" value="STAS"/>
    <property type="match status" value="1"/>
</dbReference>
<dbReference type="CDD" id="cd07043">
    <property type="entry name" value="STAS_anti-anti-sigma_factors"/>
    <property type="match status" value="1"/>
</dbReference>
<dbReference type="InterPro" id="IPR001932">
    <property type="entry name" value="PPM-type_phosphatase-like_dom"/>
</dbReference>
<dbReference type="InterPro" id="IPR036457">
    <property type="entry name" value="PPM-type-like_dom_sf"/>
</dbReference>
<dbReference type="Pfam" id="PF13581">
    <property type="entry name" value="HATPase_c_2"/>
    <property type="match status" value="1"/>
</dbReference>
<organism evidence="5 6">
    <name type="scientific">Actinoplanes flavus</name>
    <dbReference type="NCBI Taxonomy" id="2820290"/>
    <lineage>
        <taxon>Bacteria</taxon>
        <taxon>Bacillati</taxon>
        <taxon>Actinomycetota</taxon>
        <taxon>Actinomycetes</taxon>
        <taxon>Micromonosporales</taxon>
        <taxon>Micromonosporaceae</taxon>
        <taxon>Actinoplanes</taxon>
    </lineage>
</organism>
<evidence type="ECO:0000259" key="3">
    <source>
        <dbReference type="PROSITE" id="PS50801"/>
    </source>
</evidence>
<dbReference type="InterPro" id="IPR052016">
    <property type="entry name" value="Bact_Sigma-Reg"/>
</dbReference>
<name>A0ABS3UIR6_9ACTN</name>
<gene>
    <name evidence="5" type="ORF">J5X75_14195</name>
</gene>
<feature type="domain" description="STAS" evidence="3">
    <location>
        <begin position="570"/>
        <end position="661"/>
    </location>
</feature>
<dbReference type="Pfam" id="PF01740">
    <property type="entry name" value="STAS"/>
    <property type="match status" value="1"/>
</dbReference>
<dbReference type="InterPro" id="IPR013656">
    <property type="entry name" value="PAS_4"/>
</dbReference>
<dbReference type="CDD" id="cd16936">
    <property type="entry name" value="HATPase_RsbW-like"/>
    <property type="match status" value="1"/>
</dbReference>
<keyword evidence="1" id="KW-0378">Hydrolase</keyword>
<dbReference type="InterPro" id="IPR036513">
    <property type="entry name" value="STAS_dom_sf"/>
</dbReference>
<dbReference type="Pfam" id="PF08448">
    <property type="entry name" value="PAS_4"/>
    <property type="match status" value="1"/>
</dbReference>
<dbReference type="SUPFAM" id="SSF55785">
    <property type="entry name" value="PYP-like sensor domain (PAS domain)"/>
    <property type="match status" value="1"/>
</dbReference>
<sequence length="661" mass="70806">MVDGPDGVWPAGDPEFVYRLFDEMPLMVIGMEGPRHRIRALTGMYRRYIGRDDVIGVPLLEVFPELTGQRASAVFDRVLATGRSESVRDFRIHYDHPEAGEPVEIFLDFDTTARLGPDGEPAGVVVHVQDVTARVRERQAVQAQAAEAQRRYERARDVVGALQRELLPAGLPVLPGAEVAASYLLADEETAAGGDWFDVVPLPGGPVALVVGDVVGHGVRASAAMGQLRAVLQDRLAESGDVRAAFAAVDRMARRVPGARAATVCVVLLDPGDGTLTWCSAGHPPPLVAGSGGARFLPVSGDGPLGAGASYRVMRDRLEPDEVVLLYSDGIIERPGREPAAATAELSLVVGDVVAGRGFHGDTRSSAVEKACTQTLELLVRQSGHADDITLLAAQRRRGVPRLRLRTTAEAAVRGCRTAVQDWVSALEAGDDDRMSLVHAAVELVTNAYQHARPDAAHTTVTVTADLDESGEARLSVADDGRWRERARPGDDDFRRDHGLGLSMTAGFVDDLTVDRRDDGTTVTVRRRLSRPARLLTADRIGAGMSRPVAEKVADLLLILDQPHAPASRIAVHGPLDSDTAHQLRAELDRHTLGGTHELVVDLTAVTHLASAGVAELHRTNPGTDGELRYPLRLFAPAGSTAQHVLSLVGLPHLTRDPHLG</sequence>